<dbReference type="PROSITE" id="PS50995">
    <property type="entry name" value="HTH_MARR_2"/>
    <property type="match status" value="1"/>
</dbReference>
<gene>
    <name evidence="2" type="ORF">EK0264_02250</name>
</gene>
<name>A0A7L4YST4_9ACTN</name>
<reference evidence="2 3" key="1">
    <citation type="journal article" date="2018" name="Int. J. Syst. Evol. Microbiol.">
        <title>Epidermidibacterium keratini gen. nov., sp. nov., a member of the family Sporichthyaceae, isolated from keratin epidermis.</title>
        <authorList>
            <person name="Lee D.G."/>
            <person name="Trujillo M.E."/>
            <person name="Kang S."/>
            <person name="Nam J.J."/>
            <person name="Kim Y.J."/>
        </authorList>
    </citation>
    <scope>NUCLEOTIDE SEQUENCE [LARGE SCALE GENOMIC DNA]</scope>
    <source>
        <strain evidence="2 3">EPI-7</strain>
    </source>
</reference>
<dbReference type="InterPro" id="IPR036390">
    <property type="entry name" value="WH_DNA-bd_sf"/>
</dbReference>
<dbReference type="InterPro" id="IPR036388">
    <property type="entry name" value="WH-like_DNA-bd_sf"/>
</dbReference>
<dbReference type="FunCoup" id="A0A7L4YST4">
    <property type="interactions" value="3"/>
</dbReference>
<dbReference type="GO" id="GO:0003700">
    <property type="term" value="F:DNA-binding transcription factor activity"/>
    <property type="evidence" value="ECO:0007669"/>
    <property type="project" value="InterPro"/>
</dbReference>
<dbReference type="GO" id="GO:0006950">
    <property type="term" value="P:response to stress"/>
    <property type="evidence" value="ECO:0007669"/>
    <property type="project" value="TreeGrafter"/>
</dbReference>
<organism evidence="2 3">
    <name type="scientific">Epidermidibacterium keratini</name>
    <dbReference type="NCBI Taxonomy" id="1891644"/>
    <lineage>
        <taxon>Bacteria</taxon>
        <taxon>Bacillati</taxon>
        <taxon>Actinomycetota</taxon>
        <taxon>Actinomycetes</taxon>
        <taxon>Sporichthyales</taxon>
        <taxon>Sporichthyaceae</taxon>
        <taxon>Epidermidibacterium</taxon>
    </lineage>
</organism>
<dbReference type="PANTHER" id="PTHR33164">
    <property type="entry name" value="TRANSCRIPTIONAL REGULATOR, MARR FAMILY"/>
    <property type="match status" value="1"/>
</dbReference>
<dbReference type="OrthoDB" id="3237509at2"/>
<dbReference type="SMART" id="SM00347">
    <property type="entry name" value="HTH_MARR"/>
    <property type="match status" value="1"/>
</dbReference>
<dbReference type="SUPFAM" id="SSF46785">
    <property type="entry name" value="Winged helix' DNA-binding domain"/>
    <property type="match status" value="1"/>
</dbReference>
<dbReference type="Proteomes" id="UP000463857">
    <property type="component" value="Chromosome"/>
</dbReference>
<evidence type="ECO:0000313" key="3">
    <source>
        <dbReference type="Proteomes" id="UP000463857"/>
    </source>
</evidence>
<dbReference type="Pfam" id="PF12802">
    <property type="entry name" value="MarR_2"/>
    <property type="match status" value="1"/>
</dbReference>
<dbReference type="PANTHER" id="PTHR33164:SF104">
    <property type="entry name" value="TRANSCRIPTIONAL REGULATORY PROTEIN"/>
    <property type="match status" value="1"/>
</dbReference>
<evidence type="ECO:0000259" key="1">
    <source>
        <dbReference type="PROSITE" id="PS50995"/>
    </source>
</evidence>
<accession>A0A7L4YST4</accession>
<proteinExistence type="predicted"/>
<dbReference type="KEGG" id="eke:EK0264_02250"/>
<dbReference type="InParanoid" id="A0A7L4YST4"/>
<protein>
    <submittedName>
        <fullName evidence="2">MarR family transcriptional regulator</fullName>
    </submittedName>
</protein>
<dbReference type="PRINTS" id="PR00598">
    <property type="entry name" value="HTHMARR"/>
</dbReference>
<dbReference type="EMBL" id="CP047156">
    <property type="protein sequence ID" value="QHC02236.1"/>
    <property type="molecule type" value="Genomic_DNA"/>
</dbReference>
<dbReference type="InterPro" id="IPR039422">
    <property type="entry name" value="MarR/SlyA-like"/>
</dbReference>
<dbReference type="Gene3D" id="1.10.10.10">
    <property type="entry name" value="Winged helix-like DNA-binding domain superfamily/Winged helix DNA-binding domain"/>
    <property type="match status" value="1"/>
</dbReference>
<keyword evidence="3" id="KW-1185">Reference proteome</keyword>
<sequence length="153" mass="16471">MIESWAGTDPELDASPLQVAGRVLRLAAVLRARIDEALDPFGLSYGDFDVLNTLRREGGTLSPTRLAEAALITSGAMTTRLNRLEARGLVRRTPDAADRRSMPISLTPQGKRLARRALDAVLAVDRALIAPLSAPQQASITSGLRTMLRAAEQ</sequence>
<dbReference type="AlphaFoldDB" id="A0A7L4YST4"/>
<feature type="domain" description="HTH marR-type" evidence="1">
    <location>
        <begin position="16"/>
        <end position="149"/>
    </location>
</feature>
<evidence type="ECO:0000313" key="2">
    <source>
        <dbReference type="EMBL" id="QHC02236.1"/>
    </source>
</evidence>
<dbReference type="InterPro" id="IPR000835">
    <property type="entry name" value="HTH_MarR-typ"/>
</dbReference>